<dbReference type="EMBL" id="VJXY01000002">
    <property type="protein sequence ID" value="MBD6614816.1"/>
    <property type="molecule type" value="Genomic_DNA"/>
</dbReference>
<keyword evidence="2" id="KW-1185">Reference proteome</keyword>
<proteinExistence type="predicted"/>
<evidence type="ECO:0000313" key="1">
    <source>
        <dbReference type="EMBL" id="MBD6614816.1"/>
    </source>
</evidence>
<comment type="caution">
    <text evidence="1">The sequence shown here is derived from an EMBL/GenBank/DDBJ whole genome shotgun (WGS) entry which is preliminary data.</text>
</comment>
<sequence length="172" mass="19309">MRLPIVISAGLLMLLGLNTPVISKSPIQVAQSSEITNSNSKQLTNNSQLKQLRINRRLWRQQKINNYRYTLSNDCFCIPEARGPVVIEVRNGRTTSITSVQTGQPVANPEFFRTYNTVPKLFNLIRNTISSGQSELAVEYDRQLGYPTQINIGNLAADAGIFTTIENLQEIR</sequence>
<protein>
    <submittedName>
        <fullName evidence="1">Uncharacterized protein</fullName>
    </submittedName>
</protein>
<dbReference type="Pfam" id="PF19671">
    <property type="entry name" value="DUF6174"/>
    <property type="match status" value="1"/>
</dbReference>
<evidence type="ECO:0000313" key="2">
    <source>
        <dbReference type="Proteomes" id="UP001165986"/>
    </source>
</evidence>
<dbReference type="RefSeq" id="WP_191756082.1">
    <property type="nucleotide sequence ID" value="NZ_VJXY01000002.1"/>
</dbReference>
<dbReference type="InterPro" id="IPR046172">
    <property type="entry name" value="DUF6174"/>
</dbReference>
<organism evidence="1 2">
    <name type="scientific">Komarekiella delphini-convector SJRDD-AB1</name>
    <dbReference type="NCBI Taxonomy" id="2593771"/>
    <lineage>
        <taxon>Bacteria</taxon>
        <taxon>Bacillati</taxon>
        <taxon>Cyanobacteriota</taxon>
        <taxon>Cyanophyceae</taxon>
        <taxon>Nostocales</taxon>
        <taxon>Nostocaceae</taxon>
        <taxon>Komarekiella</taxon>
        <taxon>Komarekiella delphini-convector</taxon>
    </lineage>
</organism>
<name>A0AA40ST66_9NOST</name>
<gene>
    <name evidence="1" type="ORF">FNW02_02815</name>
</gene>
<reference evidence="1" key="1">
    <citation type="submission" date="2019-07" db="EMBL/GenBank/DDBJ databases">
        <title>Toxilogical consequences of a new and cryptic species of cyanobacteria (Komarekiella delphini-convector) recovered from the epidermis of a bottlenose dolphin and 1500 ft. in the air.</title>
        <authorList>
            <person name="Brown A.O."/>
            <person name="Dvorak P."/>
            <person name="Villanueva C.D."/>
            <person name="Foss A.J."/>
            <person name="Garvey A.D."/>
            <person name="Gibson Q.A."/>
            <person name="Johansen J.R."/>
            <person name="Casamatta D.A."/>
        </authorList>
    </citation>
    <scope>NUCLEOTIDE SEQUENCE</scope>
    <source>
        <strain evidence="1">SJRDD-AB1</strain>
    </source>
</reference>
<dbReference type="AlphaFoldDB" id="A0AA40ST66"/>
<dbReference type="Proteomes" id="UP001165986">
    <property type="component" value="Unassembled WGS sequence"/>
</dbReference>
<accession>A0AA40ST66</accession>